<proteinExistence type="evidence at transcript level"/>
<dbReference type="SUPFAM" id="SSF103196">
    <property type="entry name" value="Roadblock/LC7 domain"/>
    <property type="match status" value="1"/>
</dbReference>
<dbReference type="EMBL" id="GANP01012650">
    <property type="protein sequence ID" value="JAB71818.1"/>
    <property type="molecule type" value="mRNA"/>
</dbReference>
<protein>
    <submittedName>
        <fullName evidence="4">Putative mp1 adaptor</fullName>
    </submittedName>
</protein>
<dbReference type="PANTHER" id="PTHR13323">
    <property type="entry name" value="LATE ENDOSOMAL/LYSOSOMAL MP1 INTERACTING PROTEIN"/>
    <property type="match status" value="1"/>
</dbReference>
<dbReference type="GO" id="GO:0005085">
    <property type="term" value="F:guanyl-nucleotide exchange factor activity"/>
    <property type="evidence" value="ECO:0007669"/>
    <property type="project" value="InterPro"/>
</dbReference>
<dbReference type="InterPro" id="IPR004942">
    <property type="entry name" value="Roadblock/LAMTOR2_dom"/>
</dbReference>
<feature type="compositionally biased region" description="Basic residues" evidence="2">
    <location>
        <begin position="61"/>
        <end position="82"/>
    </location>
</feature>
<evidence type="ECO:0000256" key="1">
    <source>
        <dbReference type="ARBA" id="ARBA00007191"/>
    </source>
</evidence>
<feature type="domain" description="Roadblock/LAMTOR2" evidence="3">
    <location>
        <begin position="8"/>
        <end position="62"/>
    </location>
</feature>
<evidence type="ECO:0000313" key="4">
    <source>
        <dbReference type="EMBL" id="JAB71818.1"/>
    </source>
</evidence>
<reference evidence="4" key="1">
    <citation type="journal article" date="2015" name="Sci. Rep.">
        <title>Tissue- and time-dependent transcription in Ixodes ricinus salivary glands and midguts when blood feeding on the vertebrate host.</title>
        <authorList>
            <person name="Kotsyfakis M."/>
            <person name="Schwarz A."/>
            <person name="Erhart J."/>
            <person name="Ribeiro J.M."/>
        </authorList>
    </citation>
    <scope>NUCLEOTIDE SEQUENCE</scope>
    <source>
        <tissue evidence="4">Salivary gland and midgut</tissue>
    </source>
</reference>
<evidence type="ECO:0000259" key="3">
    <source>
        <dbReference type="Pfam" id="PF03259"/>
    </source>
</evidence>
<evidence type="ECO:0000256" key="2">
    <source>
        <dbReference type="SAM" id="MobiDB-lite"/>
    </source>
</evidence>
<dbReference type="GO" id="GO:0032008">
    <property type="term" value="P:positive regulation of TOR signaling"/>
    <property type="evidence" value="ECO:0007669"/>
    <property type="project" value="InterPro"/>
</dbReference>
<dbReference type="Pfam" id="PF03259">
    <property type="entry name" value="Robl_LC7"/>
    <property type="match status" value="1"/>
</dbReference>
<dbReference type="Gene3D" id="3.30.450.30">
    <property type="entry name" value="Dynein light chain 2a, cytoplasmic"/>
    <property type="match status" value="1"/>
</dbReference>
<accession>V5HED3</accession>
<sequence length="143" mass="15037">MLKPKALTQVLSQANTSGVLCTLLLNREGTLLAYSGYADKDAKMTAAIASSIWLANEKNAQRRHQRGPAAAGRRRMRGRSGGHHPSCQPPALSPCQDLGGARLATCQSEGAGGVPRRAPSSGCRFLGEDKVPSTCVYIPPGIP</sequence>
<dbReference type="GO" id="GO:0060090">
    <property type="term" value="F:molecular adaptor activity"/>
    <property type="evidence" value="ECO:0007669"/>
    <property type="project" value="InterPro"/>
</dbReference>
<organism evidence="4">
    <name type="scientific">Ixodes ricinus</name>
    <name type="common">Common tick</name>
    <name type="synonym">Acarus ricinus</name>
    <dbReference type="NCBI Taxonomy" id="34613"/>
    <lineage>
        <taxon>Eukaryota</taxon>
        <taxon>Metazoa</taxon>
        <taxon>Ecdysozoa</taxon>
        <taxon>Arthropoda</taxon>
        <taxon>Chelicerata</taxon>
        <taxon>Arachnida</taxon>
        <taxon>Acari</taxon>
        <taxon>Parasitiformes</taxon>
        <taxon>Ixodida</taxon>
        <taxon>Ixodoidea</taxon>
        <taxon>Ixodidae</taxon>
        <taxon>Ixodinae</taxon>
        <taxon>Ixodes</taxon>
    </lineage>
</organism>
<comment type="similarity">
    <text evidence="1">Belongs to the GAMAD family.</text>
</comment>
<dbReference type="InterPro" id="IPR037587">
    <property type="entry name" value="LAMTOR2-like"/>
</dbReference>
<name>V5HED3_IXORI</name>
<feature type="region of interest" description="Disordered" evidence="2">
    <location>
        <begin position="59"/>
        <end position="94"/>
    </location>
</feature>
<dbReference type="AlphaFoldDB" id="V5HED3"/>